<proteinExistence type="predicted"/>
<feature type="domain" description="Glycosyltransferase 2-like" evidence="1">
    <location>
        <begin position="9"/>
        <end position="162"/>
    </location>
</feature>
<evidence type="ECO:0000313" key="2">
    <source>
        <dbReference type="EMBL" id="MFC3476128.1"/>
    </source>
</evidence>
<dbReference type="PANTHER" id="PTHR48090">
    <property type="entry name" value="UNDECAPRENYL-PHOSPHATE 4-DEOXY-4-FORMAMIDO-L-ARABINOSE TRANSFERASE-RELATED"/>
    <property type="match status" value="1"/>
</dbReference>
<dbReference type="SUPFAM" id="SSF53448">
    <property type="entry name" value="Nucleotide-diphospho-sugar transferases"/>
    <property type="match status" value="1"/>
</dbReference>
<dbReference type="EMBL" id="JBHRWN010000002">
    <property type="protein sequence ID" value="MFC3476128.1"/>
    <property type="molecule type" value="Genomic_DNA"/>
</dbReference>
<keyword evidence="3" id="KW-1185">Reference proteome</keyword>
<dbReference type="RefSeq" id="WP_232569327.1">
    <property type="nucleotide sequence ID" value="NZ_CP089466.1"/>
</dbReference>
<name>A0ABD5NAS5_9EURY</name>
<dbReference type="PANTHER" id="PTHR48090:SF7">
    <property type="entry name" value="RFBJ PROTEIN"/>
    <property type="match status" value="1"/>
</dbReference>
<sequence length="290" mass="30851">MYRERTVAVVVPAHDEAAFVGSVVAAIPDYVDRVYLVDDCSGDDTRAVALDAADPDRGCRLDGTVDASPLADRVAELDERGRLLAFRHDENRGAGGAVVTGYLAAVAESVDLVATIDADGQMDPTVLARFLDPLADGDADYAKGSRLDSVEDTKPMPAFRLFGNAALTALCRVASGYWGVSDPVNGYTAITGDALEAIDPATVYEGYGYGIDVLGRLRAADRRVVDVPHESAYGDEASGIDYGTYVPRVSELLARTLARRLARERPKSVAAAGVATGVLTIGLLERRWSR</sequence>
<protein>
    <submittedName>
        <fullName evidence="2">Glycosyltransferase family 2 protein</fullName>
    </submittedName>
</protein>
<organism evidence="2 3">
    <name type="scientific">Halobacterium litoreum</name>
    <dbReference type="NCBI Taxonomy" id="2039234"/>
    <lineage>
        <taxon>Archaea</taxon>
        <taxon>Methanobacteriati</taxon>
        <taxon>Methanobacteriota</taxon>
        <taxon>Stenosarchaea group</taxon>
        <taxon>Halobacteria</taxon>
        <taxon>Halobacteriales</taxon>
        <taxon>Halobacteriaceae</taxon>
        <taxon>Halobacterium</taxon>
    </lineage>
</organism>
<evidence type="ECO:0000259" key="1">
    <source>
        <dbReference type="Pfam" id="PF00535"/>
    </source>
</evidence>
<dbReference type="CDD" id="cd04179">
    <property type="entry name" value="DPM_DPG-synthase_like"/>
    <property type="match status" value="1"/>
</dbReference>
<gene>
    <name evidence="2" type="ORF">ACFOKC_00165</name>
</gene>
<dbReference type="InterPro" id="IPR050256">
    <property type="entry name" value="Glycosyltransferase_2"/>
</dbReference>
<comment type="caution">
    <text evidence="2">The sequence shown here is derived from an EMBL/GenBank/DDBJ whole genome shotgun (WGS) entry which is preliminary data.</text>
</comment>
<dbReference type="GeneID" id="69117963"/>
<dbReference type="Pfam" id="PF00535">
    <property type="entry name" value="Glycos_transf_2"/>
    <property type="match status" value="1"/>
</dbReference>
<accession>A0ABD5NAS5</accession>
<dbReference type="Proteomes" id="UP001595660">
    <property type="component" value="Unassembled WGS sequence"/>
</dbReference>
<reference evidence="2 3" key="1">
    <citation type="journal article" date="2019" name="Int. J. Syst. Evol. Microbiol.">
        <title>The Global Catalogue of Microorganisms (GCM) 10K type strain sequencing project: providing services to taxonomists for standard genome sequencing and annotation.</title>
        <authorList>
            <consortium name="The Broad Institute Genomics Platform"/>
            <consortium name="The Broad Institute Genome Sequencing Center for Infectious Disease"/>
            <person name="Wu L."/>
            <person name="Ma J."/>
        </authorList>
    </citation>
    <scope>NUCLEOTIDE SEQUENCE [LARGE SCALE GENOMIC DNA]</scope>
    <source>
        <strain evidence="2 3">CGMCC 1.12562</strain>
    </source>
</reference>
<dbReference type="InterPro" id="IPR029044">
    <property type="entry name" value="Nucleotide-diphossugar_trans"/>
</dbReference>
<dbReference type="Gene3D" id="3.90.550.10">
    <property type="entry name" value="Spore Coat Polysaccharide Biosynthesis Protein SpsA, Chain A"/>
    <property type="match status" value="1"/>
</dbReference>
<dbReference type="InterPro" id="IPR001173">
    <property type="entry name" value="Glyco_trans_2-like"/>
</dbReference>
<evidence type="ECO:0000313" key="3">
    <source>
        <dbReference type="Proteomes" id="UP001595660"/>
    </source>
</evidence>
<dbReference type="AlphaFoldDB" id="A0ABD5NAS5"/>